<evidence type="ECO:0000256" key="1">
    <source>
        <dbReference type="SAM" id="MobiDB-lite"/>
    </source>
</evidence>
<dbReference type="Proteomes" id="UP001250662">
    <property type="component" value="Unassembled WGS sequence"/>
</dbReference>
<sequence>MKVIIQVIFLILFLNATTIAAQYGYGNQYGRQRQRSAIPQTPTPTEEPKPKTAEELVDDQMPRISETLELDPFEQAVVRSTLVKYVTKRIELQILKLEPKKMQEEYEKLADLQTAELKAGLPEDKFNAFVELQEKRFQTKKKKKKKKKKKNIE</sequence>
<organism evidence="2 3">
    <name type="scientific">Croceitalea vernalis</name>
    <dbReference type="NCBI Taxonomy" id="3075599"/>
    <lineage>
        <taxon>Bacteria</taxon>
        <taxon>Pseudomonadati</taxon>
        <taxon>Bacteroidota</taxon>
        <taxon>Flavobacteriia</taxon>
        <taxon>Flavobacteriales</taxon>
        <taxon>Flavobacteriaceae</taxon>
        <taxon>Croceitalea</taxon>
    </lineage>
</organism>
<feature type="region of interest" description="Disordered" evidence="1">
    <location>
        <begin position="31"/>
        <end position="54"/>
    </location>
</feature>
<feature type="compositionally biased region" description="Polar residues" evidence="1">
    <location>
        <begin position="31"/>
        <end position="40"/>
    </location>
</feature>
<proteinExistence type="predicted"/>
<evidence type="ECO:0000313" key="3">
    <source>
        <dbReference type="Proteomes" id="UP001250662"/>
    </source>
</evidence>
<accession>A0ABU3BGQ5</accession>
<dbReference type="EMBL" id="JAVRHU010000002">
    <property type="protein sequence ID" value="MDT0621347.1"/>
    <property type="molecule type" value="Genomic_DNA"/>
</dbReference>
<protein>
    <recommendedName>
        <fullName evidence="4">DUF4890 domain-containing protein</fullName>
    </recommendedName>
</protein>
<comment type="caution">
    <text evidence="2">The sequence shown here is derived from an EMBL/GenBank/DDBJ whole genome shotgun (WGS) entry which is preliminary data.</text>
</comment>
<evidence type="ECO:0000313" key="2">
    <source>
        <dbReference type="EMBL" id="MDT0621347.1"/>
    </source>
</evidence>
<name>A0ABU3BGQ5_9FLAO</name>
<keyword evidence="3" id="KW-1185">Reference proteome</keyword>
<evidence type="ECO:0008006" key="4">
    <source>
        <dbReference type="Google" id="ProtNLM"/>
    </source>
</evidence>
<gene>
    <name evidence="2" type="ORF">RM520_06915</name>
</gene>
<dbReference type="RefSeq" id="WP_311384992.1">
    <property type="nucleotide sequence ID" value="NZ_JAVRHU010000002.1"/>
</dbReference>
<reference evidence="2 3" key="1">
    <citation type="submission" date="2023-09" db="EMBL/GenBank/DDBJ databases">
        <authorList>
            <person name="Rey-Velasco X."/>
        </authorList>
    </citation>
    <scope>NUCLEOTIDE SEQUENCE [LARGE SCALE GENOMIC DNA]</scope>
    <source>
        <strain evidence="2 3">P007</strain>
    </source>
</reference>